<dbReference type="OrthoDB" id="2113341at2759"/>
<evidence type="ECO:0000313" key="2">
    <source>
        <dbReference type="EMBL" id="GBL79721.1"/>
    </source>
</evidence>
<dbReference type="InterPro" id="IPR036397">
    <property type="entry name" value="RNaseH_sf"/>
</dbReference>
<dbReference type="AlphaFoldDB" id="A0A4Y2AIM6"/>
<dbReference type="InterPro" id="IPR052709">
    <property type="entry name" value="Transposase-MT_Hybrid"/>
</dbReference>
<organism evidence="2 3">
    <name type="scientific">Araneus ventricosus</name>
    <name type="common">Orbweaver spider</name>
    <name type="synonym">Epeira ventricosa</name>
    <dbReference type="NCBI Taxonomy" id="182803"/>
    <lineage>
        <taxon>Eukaryota</taxon>
        <taxon>Metazoa</taxon>
        <taxon>Ecdysozoa</taxon>
        <taxon>Arthropoda</taxon>
        <taxon>Chelicerata</taxon>
        <taxon>Arachnida</taxon>
        <taxon>Araneae</taxon>
        <taxon>Araneomorphae</taxon>
        <taxon>Entelegynae</taxon>
        <taxon>Araneoidea</taxon>
        <taxon>Araneidae</taxon>
        <taxon>Araneus</taxon>
    </lineage>
</organism>
<protein>
    <recommendedName>
        <fullName evidence="4">Histone-lysine N-methyltransferase SETMAR</fullName>
    </recommendedName>
</protein>
<sequence>MFIRTEEFLQEKLQSFQDLDTRFYDGFKDLSVQNCYLPFRVPNAFRLVRWGRLERVLPAQESSLSSDRGLELRGPSQNSPRVASKRDVNVTKLKLENLVPDKSYLKFGNRKQSLVHREAIRSKRPVKLSYGVILLHDNTHTARKTQKFVQKFKLEVCSHPPFSPDLAANLDSKHLSVTRFSSNSNVKTAAENRLNGQGHDFYQAGLNKLVLSSVKYLNIEEKWSANIPLNSFSYFLLIVYK</sequence>
<name>A0A4Y2AIM6_ARAVE</name>
<comment type="caution">
    <text evidence="2">The sequence shown here is derived from an EMBL/GenBank/DDBJ whole genome shotgun (WGS) entry which is preliminary data.</text>
</comment>
<dbReference type="GO" id="GO:0003676">
    <property type="term" value="F:nucleic acid binding"/>
    <property type="evidence" value="ECO:0007669"/>
    <property type="project" value="InterPro"/>
</dbReference>
<evidence type="ECO:0000313" key="3">
    <source>
        <dbReference type="Proteomes" id="UP000499080"/>
    </source>
</evidence>
<reference evidence="2 3" key="1">
    <citation type="journal article" date="2019" name="Sci. Rep.">
        <title>Orb-weaving spider Araneus ventricosus genome elucidates the spidroin gene catalogue.</title>
        <authorList>
            <person name="Kono N."/>
            <person name="Nakamura H."/>
            <person name="Ohtoshi R."/>
            <person name="Moran D.A.P."/>
            <person name="Shinohara A."/>
            <person name="Yoshida Y."/>
            <person name="Fujiwara M."/>
            <person name="Mori M."/>
            <person name="Tomita M."/>
            <person name="Arakawa K."/>
        </authorList>
    </citation>
    <scope>NUCLEOTIDE SEQUENCE [LARGE SCALE GENOMIC DNA]</scope>
</reference>
<dbReference type="PANTHER" id="PTHR46060:SF1">
    <property type="entry name" value="MARINER MOS1 TRANSPOSASE-LIKE PROTEIN"/>
    <property type="match status" value="1"/>
</dbReference>
<feature type="region of interest" description="Disordered" evidence="1">
    <location>
        <begin position="66"/>
        <end position="85"/>
    </location>
</feature>
<keyword evidence="3" id="KW-1185">Reference proteome</keyword>
<dbReference type="PANTHER" id="PTHR46060">
    <property type="entry name" value="MARINER MOS1 TRANSPOSASE-LIKE PROTEIN"/>
    <property type="match status" value="1"/>
</dbReference>
<dbReference type="Gene3D" id="3.30.420.10">
    <property type="entry name" value="Ribonuclease H-like superfamily/Ribonuclease H"/>
    <property type="match status" value="1"/>
</dbReference>
<evidence type="ECO:0000256" key="1">
    <source>
        <dbReference type="SAM" id="MobiDB-lite"/>
    </source>
</evidence>
<dbReference type="Proteomes" id="UP000499080">
    <property type="component" value="Unassembled WGS sequence"/>
</dbReference>
<evidence type="ECO:0008006" key="4">
    <source>
        <dbReference type="Google" id="ProtNLM"/>
    </source>
</evidence>
<gene>
    <name evidence="2" type="ORF">AVEN_18245_1</name>
</gene>
<dbReference type="EMBL" id="BGPR01000019">
    <property type="protein sequence ID" value="GBL79721.1"/>
    <property type="molecule type" value="Genomic_DNA"/>
</dbReference>
<proteinExistence type="predicted"/>
<accession>A0A4Y2AIM6</accession>